<evidence type="ECO:0000313" key="3">
    <source>
        <dbReference type="Proteomes" id="UP000719766"/>
    </source>
</evidence>
<reference evidence="2" key="1">
    <citation type="journal article" date="2020" name="New Phytol.">
        <title>Comparative genomics reveals dynamic genome evolution in host specialist ectomycorrhizal fungi.</title>
        <authorList>
            <person name="Lofgren L.A."/>
            <person name="Nguyen N.H."/>
            <person name="Vilgalys R."/>
            <person name="Ruytinx J."/>
            <person name="Liao H.L."/>
            <person name="Branco S."/>
            <person name="Kuo A."/>
            <person name="LaButti K."/>
            <person name="Lipzen A."/>
            <person name="Andreopoulos W."/>
            <person name="Pangilinan J."/>
            <person name="Riley R."/>
            <person name="Hundley H."/>
            <person name="Na H."/>
            <person name="Barry K."/>
            <person name="Grigoriev I.V."/>
            <person name="Stajich J.E."/>
            <person name="Kennedy P.G."/>
        </authorList>
    </citation>
    <scope>NUCLEOTIDE SEQUENCE</scope>
    <source>
        <strain evidence="2">S12</strain>
    </source>
</reference>
<dbReference type="Proteomes" id="UP000719766">
    <property type="component" value="Unassembled WGS sequence"/>
</dbReference>
<proteinExistence type="predicted"/>
<keyword evidence="1" id="KW-0812">Transmembrane</keyword>
<accession>A0A9P7DWH5</accession>
<feature type="transmembrane region" description="Helical" evidence="1">
    <location>
        <begin position="74"/>
        <end position="93"/>
    </location>
</feature>
<dbReference type="OrthoDB" id="2675269at2759"/>
<sequence>MQVLIIIRLHAMYLGSSRMLMILVVIFVPVTVACAVMIIISISHTPGEEYILSGTYQCTYVWEGNTRIIGCMAWALYTMWETLALCLAVWIAVTHLRELQQLSNEWTIRDCFMVLMKTHAAYFVSFATVSCFQLVYNSSTIDASSMGYIFAVLESFWSLQLFVLGPRLILSVREYHAKLIADSNPETGISTIAFQEHVSVSCRSIDNDT</sequence>
<keyword evidence="1" id="KW-1133">Transmembrane helix</keyword>
<feature type="transmembrane region" description="Helical" evidence="1">
    <location>
        <begin position="114"/>
        <end position="136"/>
    </location>
</feature>
<evidence type="ECO:0000256" key="1">
    <source>
        <dbReference type="SAM" id="Phobius"/>
    </source>
</evidence>
<dbReference type="RefSeq" id="XP_041166371.1">
    <property type="nucleotide sequence ID" value="XM_041305626.1"/>
</dbReference>
<feature type="transmembrane region" description="Helical" evidence="1">
    <location>
        <begin position="20"/>
        <end position="42"/>
    </location>
</feature>
<gene>
    <name evidence="2" type="ORF">HD556DRAFT_1436937</name>
</gene>
<dbReference type="AlphaFoldDB" id="A0A9P7DWH5"/>
<keyword evidence="3" id="KW-1185">Reference proteome</keyword>
<name>A0A9P7DWH5_9AGAM</name>
<evidence type="ECO:0000313" key="2">
    <source>
        <dbReference type="EMBL" id="KAG1804756.1"/>
    </source>
</evidence>
<keyword evidence="1" id="KW-0472">Membrane</keyword>
<feature type="transmembrane region" description="Helical" evidence="1">
    <location>
        <begin position="148"/>
        <end position="170"/>
    </location>
</feature>
<protein>
    <submittedName>
        <fullName evidence="2">Uncharacterized protein</fullName>
    </submittedName>
</protein>
<dbReference type="EMBL" id="JABBWE010000003">
    <property type="protein sequence ID" value="KAG1804756.1"/>
    <property type="molecule type" value="Genomic_DNA"/>
</dbReference>
<organism evidence="2 3">
    <name type="scientific">Suillus plorans</name>
    <dbReference type="NCBI Taxonomy" id="116603"/>
    <lineage>
        <taxon>Eukaryota</taxon>
        <taxon>Fungi</taxon>
        <taxon>Dikarya</taxon>
        <taxon>Basidiomycota</taxon>
        <taxon>Agaricomycotina</taxon>
        <taxon>Agaricomycetes</taxon>
        <taxon>Agaricomycetidae</taxon>
        <taxon>Boletales</taxon>
        <taxon>Suillineae</taxon>
        <taxon>Suillaceae</taxon>
        <taxon>Suillus</taxon>
    </lineage>
</organism>
<comment type="caution">
    <text evidence="2">The sequence shown here is derived from an EMBL/GenBank/DDBJ whole genome shotgun (WGS) entry which is preliminary data.</text>
</comment>
<dbReference type="GeneID" id="64599390"/>